<dbReference type="EMBL" id="CP144540">
    <property type="protein sequence ID" value="WWC65652.1"/>
    <property type="molecule type" value="Genomic_DNA"/>
</dbReference>
<feature type="compositionally biased region" description="Low complexity" evidence="1">
    <location>
        <begin position="366"/>
        <end position="377"/>
    </location>
</feature>
<dbReference type="RefSeq" id="XP_018260480.1">
    <property type="nucleotide sequence ID" value="XM_018410670.1"/>
</dbReference>
<dbReference type="EMBL" id="KI894035">
    <property type="protein sequence ID" value="OBR82638.1"/>
    <property type="molecule type" value="Genomic_DNA"/>
</dbReference>
<protein>
    <recommendedName>
        <fullName evidence="2">Trafficking protein particle complex II-specific subunit 65 IgD3 domain-containing protein</fullName>
    </recommendedName>
</protein>
<feature type="compositionally biased region" description="Polar residues" evidence="1">
    <location>
        <begin position="276"/>
        <end position="293"/>
    </location>
</feature>
<feature type="domain" description="Trafficking protein particle complex II-specific subunit 65 IgD3" evidence="2">
    <location>
        <begin position="716"/>
        <end position="848"/>
    </location>
</feature>
<reference evidence="4" key="3">
    <citation type="submission" date="2024-02" db="EMBL/GenBank/DDBJ databases">
        <title>Comparative genomics of Cryptococcus and Kwoniella reveals pathogenesis evolution and contrasting modes of karyotype evolution via chromosome fusion or intercentromeric recombination.</title>
        <authorList>
            <person name="Coelho M.A."/>
            <person name="David-Palma M."/>
            <person name="Shea T."/>
            <person name="Bowers K."/>
            <person name="McGinley-Smith S."/>
            <person name="Mohammad A.W."/>
            <person name="Gnirke A."/>
            <person name="Yurkov A.M."/>
            <person name="Nowrousian M."/>
            <person name="Sun S."/>
            <person name="Cuomo C.A."/>
            <person name="Heitman J."/>
        </authorList>
    </citation>
    <scope>NUCLEOTIDE SEQUENCE</scope>
    <source>
        <strain evidence="4">CBS 10117</strain>
    </source>
</reference>
<evidence type="ECO:0000313" key="5">
    <source>
        <dbReference type="Proteomes" id="UP000078595"/>
    </source>
</evidence>
<dbReference type="KEGG" id="kdj:28971099"/>
<feature type="region of interest" description="Disordered" evidence="1">
    <location>
        <begin position="149"/>
        <end position="173"/>
    </location>
</feature>
<evidence type="ECO:0000313" key="4">
    <source>
        <dbReference type="EMBL" id="WWC65652.1"/>
    </source>
</evidence>
<proteinExistence type="predicted"/>
<dbReference type="InterPro" id="IPR024662">
    <property type="entry name" value="Trs65"/>
</dbReference>
<dbReference type="GO" id="GO:1990071">
    <property type="term" value="C:TRAPPII protein complex"/>
    <property type="evidence" value="ECO:0007669"/>
    <property type="project" value="InterPro"/>
</dbReference>
<reference evidence="3" key="1">
    <citation type="submission" date="2013-07" db="EMBL/GenBank/DDBJ databases">
        <title>The Genome Sequence of Cryptococcus dejecticola CBS10117.</title>
        <authorList>
            <consortium name="The Broad Institute Genome Sequencing Platform"/>
            <person name="Cuomo C."/>
            <person name="Litvintseva A."/>
            <person name="Chen Y."/>
            <person name="Heitman J."/>
            <person name="Sun S."/>
            <person name="Springer D."/>
            <person name="Dromer F."/>
            <person name="Young S.K."/>
            <person name="Zeng Q."/>
            <person name="Gargeya S."/>
            <person name="Fitzgerald M."/>
            <person name="Abouelleil A."/>
            <person name="Alvarado L."/>
            <person name="Berlin A.M."/>
            <person name="Chapman S.B."/>
            <person name="Dewar J."/>
            <person name="Goldberg J."/>
            <person name="Griggs A."/>
            <person name="Gujja S."/>
            <person name="Hansen M."/>
            <person name="Howarth C."/>
            <person name="Imamovic A."/>
            <person name="Larimer J."/>
            <person name="McCowan C."/>
            <person name="Murphy C."/>
            <person name="Pearson M."/>
            <person name="Priest M."/>
            <person name="Roberts A."/>
            <person name="Saif S."/>
            <person name="Shea T."/>
            <person name="Sykes S."/>
            <person name="Wortman J."/>
            <person name="Nusbaum C."/>
            <person name="Birren B."/>
        </authorList>
    </citation>
    <scope>NUCLEOTIDE SEQUENCE [LARGE SCALE GENOMIC DNA]</scope>
    <source>
        <strain evidence="3">CBS 10117</strain>
    </source>
</reference>
<dbReference type="PANTHER" id="PTHR28159">
    <property type="entry name" value="TRAFFICKING PROTEIN PARTICLE COMPLEX II-SPECIFIC SUBUNIT 65"/>
    <property type="match status" value="1"/>
</dbReference>
<sequence>MPSPNLTSSAQAQAQYETLFHSSSLNLIIPEISSLPTEPNESTSESLTSWWNNLESSPTRDVAFFDEKLFYFLAMHIPNEAVQALPGTPALEAKEPTSEMLRFLGRLQLTMTASFIPPLPMALPPKPTQATPIGVSGMPISSSSTLMVPTPHTPMGQSTGGSASDGSNPPVTPNPFPAMHAGEEQYANVEGVVVWEGAVEEASGPWEEGRPKVHVGPAASGSGRKVIKTNEGWEIIWRGEVPIAYVRTQIQNPLLALTASVTLRDQSHTKTHRRNAQSVDTASIRSGTTTIRTDGTEYEVYDEDDQDEYANLEDIDLLGGLAAGNDVMPSTRLAPSLRQDLAAPSSSNNNNSPLPLSAVTPITAPTIITPSSTSSGASRERGHPPSSVQPIISTTLRKSYRRVLSLAPGLRVRMRTLFLPQLLTGPTPEAEEEGERCITLCVEIENSPESSLDDGFEVSEVKVDVGGKGGKASTELIKNQNQNQNQRQSIDFPLRLGSIEQYNLLYKVDIASSNTASQGGDHHKEGIEEIVNKSLGRNDEIRPVSIVIIGRPFSTISPGRYKYQTKEFHSRWNCSLDLTSFYASSPTTLHNLPNSSALLSKNNNGNRNSKGVSMPTNAIAGDKRYSLAYLLSMEKDKDKDRVQNGGKRPLMPSQLINQHPANQTGYGNGNPNRVVSTSKSGLTKEENGLMVSIKLLPTTLTSWAGNAGDLQGGSNGIIKPYETFSLEVFVHNKSEEIRRFKLCIPPRPGSSSSASASSDQAEVQSRMRDILSRRKKRDNEVDWGVDDLVLKHALSSHLSTAPAIIPLENDIRCGPLLPYTSLSARIRFLALREGIHKIEALRIKGINDEIDFTISPVLDIVVGWTA</sequence>
<dbReference type="PANTHER" id="PTHR28159:SF1">
    <property type="entry name" value="TRAFFICKING PROTEIN PARTICLE COMPLEX II-SPECIFIC SUBUNIT 65"/>
    <property type="match status" value="1"/>
</dbReference>
<name>A0A1A5ZXW8_9TREE</name>
<gene>
    <name evidence="3" type="ORF">I303_07400</name>
    <name evidence="4" type="ORF">I303_108273</name>
</gene>
<accession>A0A1A5ZXW8</accession>
<evidence type="ECO:0000313" key="3">
    <source>
        <dbReference type="EMBL" id="OBR82638.1"/>
    </source>
</evidence>
<keyword evidence="5" id="KW-1185">Reference proteome</keyword>
<dbReference type="Proteomes" id="UP000078595">
    <property type="component" value="Chromosome 11"/>
</dbReference>
<evidence type="ECO:0000256" key="1">
    <source>
        <dbReference type="SAM" id="MobiDB-lite"/>
    </source>
</evidence>
<evidence type="ECO:0000259" key="2">
    <source>
        <dbReference type="Pfam" id="PF12735"/>
    </source>
</evidence>
<feature type="compositionally biased region" description="Polar residues" evidence="1">
    <location>
        <begin position="654"/>
        <end position="673"/>
    </location>
</feature>
<feature type="region of interest" description="Disordered" evidence="1">
    <location>
        <begin position="266"/>
        <end position="296"/>
    </location>
</feature>
<dbReference type="Pfam" id="PF12735">
    <property type="entry name" value="IgD3_Trs65"/>
    <property type="match status" value="1"/>
</dbReference>
<feature type="region of interest" description="Disordered" evidence="1">
    <location>
        <begin position="637"/>
        <end position="673"/>
    </location>
</feature>
<dbReference type="InterPro" id="IPR055420">
    <property type="entry name" value="IgD3_Trs65"/>
</dbReference>
<feature type="region of interest" description="Disordered" evidence="1">
    <location>
        <begin position="748"/>
        <end position="767"/>
    </location>
</feature>
<dbReference type="GeneID" id="28971099"/>
<dbReference type="GO" id="GO:0006891">
    <property type="term" value="P:intra-Golgi vesicle-mediated transport"/>
    <property type="evidence" value="ECO:0007669"/>
    <property type="project" value="InterPro"/>
</dbReference>
<feature type="compositionally biased region" description="Polar residues" evidence="1">
    <location>
        <begin position="155"/>
        <end position="169"/>
    </location>
</feature>
<reference evidence="4" key="2">
    <citation type="submission" date="2013-07" db="EMBL/GenBank/DDBJ databases">
        <authorList>
            <consortium name="The Broad Institute Genome Sequencing Platform"/>
            <person name="Cuomo C."/>
            <person name="Litvintseva A."/>
            <person name="Chen Y."/>
            <person name="Heitman J."/>
            <person name="Sun S."/>
            <person name="Springer D."/>
            <person name="Dromer F."/>
            <person name="Young S.K."/>
            <person name="Zeng Q."/>
            <person name="Gargeya S."/>
            <person name="Fitzgerald M."/>
            <person name="Abouelleil A."/>
            <person name="Alvarado L."/>
            <person name="Berlin A.M."/>
            <person name="Chapman S.B."/>
            <person name="Dewar J."/>
            <person name="Goldberg J."/>
            <person name="Griggs A."/>
            <person name="Gujja S."/>
            <person name="Hansen M."/>
            <person name="Howarth C."/>
            <person name="Imamovic A."/>
            <person name="Larimer J."/>
            <person name="McCowan C."/>
            <person name="Murphy C."/>
            <person name="Pearson M."/>
            <person name="Priest M."/>
            <person name="Roberts A."/>
            <person name="Saif S."/>
            <person name="Shea T."/>
            <person name="Sykes S."/>
            <person name="Wortman J."/>
            <person name="Nusbaum C."/>
            <person name="Birren B."/>
        </authorList>
    </citation>
    <scope>NUCLEOTIDE SEQUENCE</scope>
    <source>
        <strain evidence="4">CBS 10117</strain>
    </source>
</reference>
<dbReference type="GO" id="GO:0005802">
    <property type="term" value="C:trans-Golgi network"/>
    <property type="evidence" value="ECO:0007669"/>
    <property type="project" value="TreeGrafter"/>
</dbReference>
<dbReference type="OrthoDB" id="24630at2759"/>
<organism evidence="3">
    <name type="scientific">Kwoniella dejecticola CBS 10117</name>
    <dbReference type="NCBI Taxonomy" id="1296121"/>
    <lineage>
        <taxon>Eukaryota</taxon>
        <taxon>Fungi</taxon>
        <taxon>Dikarya</taxon>
        <taxon>Basidiomycota</taxon>
        <taxon>Agaricomycotina</taxon>
        <taxon>Tremellomycetes</taxon>
        <taxon>Tremellales</taxon>
        <taxon>Cryptococcaceae</taxon>
        <taxon>Kwoniella</taxon>
    </lineage>
</organism>
<dbReference type="AlphaFoldDB" id="A0A1A5ZXW8"/>
<feature type="region of interest" description="Disordered" evidence="1">
    <location>
        <begin position="366"/>
        <end position="390"/>
    </location>
</feature>
<dbReference type="VEuPathDB" id="FungiDB:I303_07400"/>